<comment type="pathway">
    <text evidence="7">Bacterial outer membrane biogenesis; LPS lipid A biosynthesis.</text>
</comment>
<evidence type="ECO:0000256" key="5">
    <source>
        <dbReference type="ARBA" id="ARBA00023098"/>
    </source>
</evidence>
<dbReference type="AlphaFoldDB" id="A0A2A4YMV5"/>
<dbReference type="SUPFAM" id="SSF51161">
    <property type="entry name" value="Trimeric LpxA-like enzymes"/>
    <property type="match status" value="1"/>
</dbReference>
<protein>
    <recommendedName>
        <fullName evidence="7">UDP-3-O-acylglucosamine N-acyltransferase</fullName>
        <ecNumber evidence="7">2.3.1.191</ecNumber>
    </recommendedName>
</protein>
<evidence type="ECO:0000313" key="10">
    <source>
        <dbReference type="EMBL" id="PCI95819.1"/>
    </source>
</evidence>
<dbReference type="InterPro" id="IPR056729">
    <property type="entry name" value="GMPPB_C"/>
</dbReference>
<evidence type="ECO:0000256" key="2">
    <source>
        <dbReference type="ARBA" id="ARBA00022556"/>
    </source>
</evidence>
<dbReference type="Proteomes" id="UP000217838">
    <property type="component" value="Unassembled WGS sequence"/>
</dbReference>
<dbReference type="GO" id="GO:0016410">
    <property type="term" value="F:N-acyltransferase activity"/>
    <property type="evidence" value="ECO:0007669"/>
    <property type="project" value="InterPro"/>
</dbReference>
<dbReference type="EMBL" id="NVUU01000008">
    <property type="protein sequence ID" value="PCI95819.1"/>
    <property type="molecule type" value="Genomic_DNA"/>
</dbReference>
<evidence type="ECO:0000256" key="7">
    <source>
        <dbReference type="HAMAP-Rule" id="MF_00523"/>
    </source>
</evidence>
<evidence type="ECO:0000256" key="3">
    <source>
        <dbReference type="ARBA" id="ARBA00022679"/>
    </source>
</evidence>
<accession>A0A2A4YMV5</accession>
<keyword evidence="5 7" id="KW-0443">Lipid metabolism</keyword>
<feature type="domain" description="Mannose-1-phosphate guanyltransferase C-terminal" evidence="9">
    <location>
        <begin position="102"/>
        <end position="175"/>
    </location>
</feature>
<dbReference type="CDD" id="cd03352">
    <property type="entry name" value="LbH_LpxD"/>
    <property type="match status" value="1"/>
</dbReference>
<evidence type="ECO:0000313" key="11">
    <source>
        <dbReference type="Proteomes" id="UP000217838"/>
    </source>
</evidence>
<dbReference type="InterPro" id="IPR007691">
    <property type="entry name" value="LpxD"/>
</dbReference>
<comment type="caution">
    <text evidence="10">The sequence shown here is derived from an EMBL/GenBank/DDBJ whole genome shotgun (WGS) entry which is preliminary data.</text>
</comment>
<feature type="active site" description="Proton acceptor" evidence="7">
    <location>
        <position position="242"/>
    </location>
</feature>
<comment type="subunit">
    <text evidence="7">Homotrimer.</text>
</comment>
<dbReference type="Gene3D" id="3.40.1390.10">
    <property type="entry name" value="MurE/MurF, N-terminal domain"/>
    <property type="match status" value="1"/>
</dbReference>
<dbReference type="UniPathway" id="UPA00973"/>
<dbReference type="PANTHER" id="PTHR43378:SF2">
    <property type="entry name" value="UDP-3-O-ACYLGLUCOSAMINE N-ACYLTRANSFERASE 1, MITOCHONDRIAL-RELATED"/>
    <property type="match status" value="1"/>
</dbReference>
<comment type="catalytic activity">
    <reaction evidence="7">
        <text>a UDP-3-O-[(3R)-3-hydroxyacyl]-alpha-D-glucosamine + a (3R)-hydroxyacyl-[ACP] = a UDP-2-N,3-O-bis[(3R)-3-hydroxyacyl]-alpha-D-glucosamine + holo-[ACP] + H(+)</text>
        <dbReference type="Rhea" id="RHEA:53836"/>
        <dbReference type="Rhea" id="RHEA-COMP:9685"/>
        <dbReference type="Rhea" id="RHEA-COMP:9945"/>
        <dbReference type="ChEBI" id="CHEBI:15378"/>
        <dbReference type="ChEBI" id="CHEBI:64479"/>
        <dbReference type="ChEBI" id="CHEBI:78827"/>
        <dbReference type="ChEBI" id="CHEBI:137740"/>
        <dbReference type="ChEBI" id="CHEBI:137748"/>
        <dbReference type="EC" id="2.3.1.191"/>
    </reaction>
</comment>
<keyword evidence="1 7" id="KW-0444">Lipid biosynthesis</keyword>
<comment type="similarity">
    <text evidence="7">Belongs to the transferase hexapeptide repeat family. LpxD subfamily.</text>
</comment>
<feature type="domain" description="UDP-3-O-[3-hydroxymyristoyl] glucosamine N-acyltransferase non-repeat region" evidence="8">
    <location>
        <begin position="23"/>
        <end position="89"/>
    </location>
</feature>
<evidence type="ECO:0000259" key="9">
    <source>
        <dbReference type="Pfam" id="PF25087"/>
    </source>
</evidence>
<dbReference type="InterPro" id="IPR011004">
    <property type="entry name" value="Trimer_LpxA-like_sf"/>
</dbReference>
<dbReference type="GO" id="GO:0103118">
    <property type="term" value="F:UDP-3-O-[(3R)-3-hydroxyacyl]-glucosamine N-acyltransferase activity"/>
    <property type="evidence" value="ECO:0007669"/>
    <property type="project" value="UniProtKB-EC"/>
</dbReference>
<evidence type="ECO:0000256" key="1">
    <source>
        <dbReference type="ARBA" id="ARBA00022516"/>
    </source>
</evidence>
<dbReference type="NCBIfam" id="TIGR01853">
    <property type="entry name" value="lipid_A_lpxD"/>
    <property type="match status" value="1"/>
</dbReference>
<evidence type="ECO:0000256" key="6">
    <source>
        <dbReference type="ARBA" id="ARBA00023315"/>
    </source>
</evidence>
<evidence type="ECO:0000259" key="8">
    <source>
        <dbReference type="Pfam" id="PF04613"/>
    </source>
</evidence>
<dbReference type="EC" id="2.3.1.191" evidence="7"/>
<dbReference type="GO" id="GO:0009245">
    <property type="term" value="P:lipid A biosynthetic process"/>
    <property type="evidence" value="ECO:0007669"/>
    <property type="project" value="UniProtKB-UniRule"/>
</dbReference>
<reference evidence="11" key="1">
    <citation type="submission" date="2017-08" db="EMBL/GenBank/DDBJ databases">
        <title>A dynamic microbial community with high functional redundancy inhabits the cold, oxic subseafloor aquifer.</title>
        <authorList>
            <person name="Tully B.J."/>
            <person name="Wheat C.G."/>
            <person name="Glazer B.T."/>
            <person name="Huber J.A."/>
        </authorList>
    </citation>
    <scope>NUCLEOTIDE SEQUENCE [LARGE SCALE GENOMIC DNA]</scope>
</reference>
<evidence type="ECO:0000256" key="4">
    <source>
        <dbReference type="ARBA" id="ARBA00022737"/>
    </source>
</evidence>
<dbReference type="NCBIfam" id="NF002060">
    <property type="entry name" value="PRK00892.1"/>
    <property type="match status" value="1"/>
</dbReference>
<keyword evidence="4 7" id="KW-0677">Repeat</keyword>
<dbReference type="PANTHER" id="PTHR43378">
    <property type="entry name" value="UDP-3-O-ACYLGLUCOSAMINE N-ACYLTRANSFERASE"/>
    <property type="match status" value="1"/>
</dbReference>
<dbReference type="Pfam" id="PF04613">
    <property type="entry name" value="LpxD"/>
    <property type="match status" value="1"/>
</dbReference>
<dbReference type="GO" id="GO:0016020">
    <property type="term" value="C:membrane"/>
    <property type="evidence" value="ECO:0007669"/>
    <property type="project" value="GOC"/>
</dbReference>
<organism evidence="10 11">
    <name type="scientific">Aerophobetes bacterium</name>
    <dbReference type="NCBI Taxonomy" id="2030807"/>
    <lineage>
        <taxon>Bacteria</taxon>
        <taxon>Candidatus Aerophobota</taxon>
    </lineage>
</organism>
<gene>
    <name evidence="7 10" type="primary">lpxD</name>
    <name evidence="10" type="ORF">COB11_01090</name>
</gene>
<keyword evidence="2 7" id="KW-0441">Lipid A biosynthesis</keyword>
<dbReference type="Gene3D" id="2.160.10.10">
    <property type="entry name" value="Hexapeptide repeat proteins"/>
    <property type="match status" value="1"/>
</dbReference>
<keyword evidence="3 7" id="KW-0808">Transferase</keyword>
<dbReference type="Pfam" id="PF25087">
    <property type="entry name" value="GMPPB_C"/>
    <property type="match status" value="1"/>
</dbReference>
<proteinExistence type="inferred from homology"/>
<comment type="function">
    <text evidence="7">Catalyzes the N-acylation of UDP-3-O-acylglucosamine using 3-hydroxyacyl-ACP as the acyl donor. Is involved in the biosynthesis of lipid A, a phosphorylated glycolipid that anchors the lipopolysaccharide to the outer membrane of the cell.</text>
</comment>
<name>A0A2A4YMV5_UNCAE</name>
<sequence length="348" mass="37456">MTKKFTLKELADHTNSSVIGDENITIAGVNSLEDANSRDASFLANPRYKELLKTTHAGLVCINSDTSIIEGKNYLVSDNPSKAFQLITDLILSSSTSGFKGIHNSATIHESVEIGENVTVGPHVCIDQGCKIGDGSQIFANVCIGAEATLGKDCILYSNSSVRERCVLQNRVILQPGAVIGSCGYGYITDKDGKHQKIEQLGNVVLEDDVEIGANTAIDRARFKSTVIKKGTKIDNLVQIGHNVILGEHNLIVSQTGISGSAKTGKYVVLGGQAGVVGHVEIADFAQIATRGGVSKNITKAGKYGGAPLMPFNEFNKHRVYVRNIEKYVKRIKVLEEKIKNLEEILSS</sequence>
<dbReference type="InterPro" id="IPR020573">
    <property type="entry name" value="UDP_GlcNAc_AcTrfase_non-rep"/>
</dbReference>
<keyword evidence="6 7" id="KW-0012">Acyltransferase</keyword>
<dbReference type="HAMAP" id="MF_00523">
    <property type="entry name" value="LpxD"/>
    <property type="match status" value="1"/>
</dbReference>